<dbReference type="GO" id="GO:0009279">
    <property type="term" value="C:cell outer membrane"/>
    <property type="evidence" value="ECO:0007669"/>
    <property type="project" value="UniProtKB-SubCell"/>
</dbReference>
<evidence type="ECO:0000259" key="16">
    <source>
        <dbReference type="SMART" id="SM00965"/>
    </source>
</evidence>
<comment type="subcellular location">
    <subcellularLocation>
        <location evidence="1 13">Cell outer membrane</location>
        <topology evidence="1 13">Multi-pass membrane protein</topology>
    </subcellularLocation>
</comment>
<dbReference type="SMART" id="SM00965">
    <property type="entry name" value="STN"/>
    <property type="match status" value="1"/>
</dbReference>
<dbReference type="InterPro" id="IPR036942">
    <property type="entry name" value="Beta-barrel_TonB_sf"/>
</dbReference>
<dbReference type="InterPro" id="IPR012910">
    <property type="entry name" value="Plug_dom"/>
</dbReference>
<feature type="chain" id="PRO_5042034117" evidence="15">
    <location>
        <begin position="38"/>
        <end position="867"/>
    </location>
</feature>
<evidence type="ECO:0000313" key="17">
    <source>
        <dbReference type="EMBL" id="BAU73170.1"/>
    </source>
</evidence>
<keyword evidence="5" id="KW-0410">Iron transport</keyword>
<evidence type="ECO:0000313" key="18">
    <source>
        <dbReference type="Proteomes" id="UP000218554"/>
    </source>
</evidence>
<evidence type="ECO:0000256" key="2">
    <source>
        <dbReference type="ARBA" id="ARBA00008143"/>
    </source>
</evidence>
<dbReference type="SUPFAM" id="SSF56935">
    <property type="entry name" value="Porins"/>
    <property type="match status" value="1"/>
</dbReference>
<evidence type="ECO:0000256" key="6">
    <source>
        <dbReference type="ARBA" id="ARBA00022692"/>
    </source>
</evidence>
<dbReference type="RefSeq" id="WP_003454461.1">
    <property type="nucleotide sequence ID" value="NZ_AJMR01000208.1"/>
</dbReference>
<dbReference type="PANTHER" id="PTHR30069">
    <property type="entry name" value="TONB-DEPENDENT OUTER MEMBRANE RECEPTOR"/>
    <property type="match status" value="1"/>
</dbReference>
<name>A0AAD1BY19_METFU</name>
<evidence type="ECO:0000256" key="12">
    <source>
        <dbReference type="ARBA" id="ARBA00023237"/>
    </source>
</evidence>
<dbReference type="GO" id="GO:0044718">
    <property type="term" value="P:siderophore transmembrane transport"/>
    <property type="evidence" value="ECO:0007669"/>
    <property type="project" value="TreeGrafter"/>
</dbReference>
<evidence type="ECO:0000256" key="10">
    <source>
        <dbReference type="ARBA" id="ARBA00023136"/>
    </source>
</evidence>
<dbReference type="InterPro" id="IPR000531">
    <property type="entry name" value="Beta-barrel_TonB"/>
</dbReference>
<evidence type="ECO:0000256" key="15">
    <source>
        <dbReference type="SAM" id="SignalP"/>
    </source>
</evidence>
<dbReference type="GO" id="GO:0015344">
    <property type="term" value="F:siderophore uptake transmembrane transporter activity"/>
    <property type="evidence" value="ECO:0007669"/>
    <property type="project" value="TreeGrafter"/>
</dbReference>
<evidence type="ECO:0000256" key="14">
    <source>
        <dbReference type="RuleBase" id="RU003357"/>
    </source>
</evidence>
<dbReference type="Pfam" id="PF07660">
    <property type="entry name" value="STN"/>
    <property type="match status" value="1"/>
</dbReference>
<dbReference type="InterPro" id="IPR037066">
    <property type="entry name" value="Plug_dom_sf"/>
</dbReference>
<evidence type="ECO:0000256" key="11">
    <source>
        <dbReference type="ARBA" id="ARBA00023170"/>
    </source>
</evidence>
<feature type="signal peptide" evidence="15">
    <location>
        <begin position="1"/>
        <end position="37"/>
    </location>
</feature>
<evidence type="ECO:0000256" key="4">
    <source>
        <dbReference type="ARBA" id="ARBA00022452"/>
    </source>
</evidence>
<evidence type="ECO:0000256" key="9">
    <source>
        <dbReference type="ARBA" id="ARBA00023077"/>
    </source>
</evidence>
<dbReference type="InterPro" id="IPR011662">
    <property type="entry name" value="Secretin/TonB_short_N"/>
</dbReference>
<organism evidence="17 18">
    <name type="scientific">Metapseudomonas furukawaii</name>
    <name type="common">Pseudomonas furukawaii</name>
    <dbReference type="NCBI Taxonomy" id="1149133"/>
    <lineage>
        <taxon>Bacteria</taxon>
        <taxon>Pseudomonadati</taxon>
        <taxon>Pseudomonadota</taxon>
        <taxon>Gammaproteobacteria</taxon>
        <taxon>Pseudomonadales</taxon>
        <taxon>Pseudomonadaceae</taxon>
        <taxon>Metapseudomonas</taxon>
    </lineage>
</organism>
<protein>
    <submittedName>
        <fullName evidence="17">TonB-dependent hemin</fullName>
    </submittedName>
</protein>
<keyword evidence="8" id="KW-0408">Iron</keyword>
<proteinExistence type="inferred from homology"/>
<dbReference type="Pfam" id="PF00593">
    <property type="entry name" value="TonB_dep_Rec_b-barrel"/>
    <property type="match status" value="1"/>
</dbReference>
<dbReference type="PANTHER" id="PTHR30069:SF29">
    <property type="entry name" value="HEMOGLOBIN AND HEMOGLOBIN-HAPTOGLOBIN-BINDING PROTEIN 1-RELATED"/>
    <property type="match status" value="1"/>
</dbReference>
<keyword evidence="7 15" id="KW-0732">Signal</keyword>
<reference evidence="17 18" key="2">
    <citation type="journal article" date="2017" name="Int. J. Syst. Evol. Microbiol.">
        <title>Pseudomonas furukawaii sp. nov., a polychlorinated biphenyl-degrading bacterium isolated from biphenyl-contaminated soil in Japan.</title>
        <authorList>
            <person name="Kimura N."/>
            <person name="Watanabe T."/>
            <person name="Suenaga H."/>
            <person name="Fujihara H."/>
            <person name="Futagami T."/>
            <person name="Goto M."/>
            <person name="Hanada S."/>
            <person name="Hirose J."/>
        </authorList>
    </citation>
    <scope>NUCLEOTIDE SEQUENCE [LARGE SCALE GENOMIC DNA]</scope>
    <source>
        <strain evidence="18">DSM 10086 / NBRC 110670 / KF707</strain>
    </source>
</reference>
<dbReference type="Gene3D" id="2.40.170.20">
    <property type="entry name" value="TonB-dependent receptor, beta-barrel domain"/>
    <property type="match status" value="1"/>
</dbReference>
<evidence type="ECO:0000256" key="3">
    <source>
        <dbReference type="ARBA" id="ARBA00022448"/>
    </source>
</evidence>
<dbReference type="AlphaFoldDB" id="A0AAD1BY19"/>
<keyword evidence="10 13" id="KW-0472">Membrane</keyword>
<evidence type="ECO:0000256" key="5">
    <source>
        <dbReference type="ARBA" id="ARBA00022496"/>
    </source>
</evidence>
<comment type="similarity">
    <text evidence="2">Belongs to the TonB-dependent receptor family. Hemoglobin/haptoglobin binding protein subfamily.</text>
</comment>
<keyword evidence="4 13" id="KW-1134">Transmembrane beta strand</keyword>
<dbReference type="NCBIfam" id="TIGR01785">
    <property type="entry name" value="TonB-hemin"/>
    <property type="match status" value="1"/>
</dbReference>
<keyword evidence="18" id="KW-1185">Reference proteome</keyword>
<keyword evidence="6 13" id="KW-0812">Transmembrane</keyword>
<sequence length="867" mass="95851">MNQPFRSPAEHRLSTRTLSLLALSIALAGVPIIPATAADNPATSSRNQQPGYDFAIPRQPLVSALNAFSGVTGWQVGLPAALAEGRVSPGISGRLPAQQALTRLLAGTGLEYRSIGERNVVLEKVPAPGLELQPLTVSATRHAQSASRVPVTVSVKSRDQLDRANVNSIKDLVRDEPGVSVGGTGQRAGLTGYNIRGIDGDRVLTQVDGVEIPNGFFNGPYAQTRRNYVDPEIVKRVEILRGPSSALYGSNAIGGAVSYYTLDADDIIRDGRDTGARLKGGYSSADDSWLTSATLAGRRDQFDALLHLSQRNGHETESYGEHGGTGLDRTRANPEDAQTTNLLAKLGWNYNDSDRLQLTYEKYRDDVDTDQKSAYGGPYSNGQPAIPGSILPGGMYQWRTGNDTITRERFGLEHRFALDSLMADNARWSLNYQDARTEQSTEEFYYPITRQVLRTRDTLYKERQWVFDLQLDKAFALGETDHLLTYGTTLKRQKVTGYREGSGTCLAVGLGCTAVGAPSARDSLTRSSDFPDPTIDTYALFVQDEIRWNQWTFLPGLRYDHTRLKPHITEEFLETVQQSNDDVISREGKDWHQLSPKLGVTYAFDDHYLWYGQYAQGFRTPTAKALYGRFENLAGGYHVEPNPNLDPERSQGYEAGLRGNFDAGYFDVALFYNRYRDLIDEDAIAPGSDELTFQTHNIDHATIKGVELRGRLNLDRFGAPAGLYANGSVAYAQGRNKDNGEPLNSVNPLTGVFGLGYEQARYGALLNWTLVKRKTRVDDSAFNAPDGTSGQFKTPGYGILDLTGYYRLTEDLTLNAGLFNLTDKQYWQWDDVRGYDSVGEASVLSPANLDRLTRPGRNFSVNLVWDI</sequence>
<dbReference type="Pfam" id="PF07715">
    <property type="entry name" value="Plug"/>
    <property type="match status" value="1"/>
</dbReference>
<keyword evidence="9 14" id="KW-0798">TonB box</keyword>
<keyword evidence="5" id="KW-0406">Ion transport</keyword>
<reference evidence="18" key="1">
    <citation type="submission" date="2015-05" db="EMBL/GenBank/DDBJ databases">
        <title>Draft genome sequencing of a biphenyl-degrading bacterium, Pseudomonas balearica KF707 (=NBRC110670).</title>
        <authorList>
            <person name="Kimura N."/>
            <person name="Hirose J."/>
            <person name="Watanabe T."/>
            <person name="Suenaga H."/>
            <person name="Fujihara H."/>
            <person name="Noguchi M."/>
            <person name="Hashimoto M."/>
            <person name="Shimodaira J."/>
            <person name="Tsuchikane K."/>
            <person name="Hosoyama A."/>
            <person name="Yamazoe A."/>
            <person name="Fujita N."/>
            <person name="Furukawa K."/>
        </authorList>
    </citation>
    <scope>NUCLEOTIDE SEQUENCE [LARGE SCALE GENOMIC DNA]</scope>
    <source>
        <strain evidence="18">DSM 10086 / NBRC 110670 / KF707</strain>
    </source>
</reference>
<dbReference type="Gene3D" id="2.170.130.10">
    <property type="entry name" value="TonB-dependent receptor, plug domain"/>
    <property type="match status" value="1"/>
</dbReference>
<dbReference type="CDD" id="cd01347">
    <property type="entry name" value="ligand_gated_channel"/>
    <property type="match status" value="1"/>
</dbReference>
<keyword evidence="12 13" id="KW-0998">Cell outer membrane</keyword>
<keyword evidence="3 13" id="KW-0813">Transport</keyword>
<evidence type="ECO:0000256" key="13">
    <source>
        <dbReference type="PROSITE-ProRule" id="PRU01360"/>
    </source>
</evidence>
<keyword evidence="11" id="KW-0675">Receptor</keyword>
<dbReference type="InterPro" id="IPR010949">
    <property type="entry name" value="TonB_Hb/transfer/lactofer_rcpt"/>
</dbReference>
<dbReference type="InterPro" id="IPR011276">
    <property type="entry name" value="TonB_haem/Hb_rcpt"/>
</dbReference>
<dbReference type="KEGG" id="pfuw:KF707C_14820"/>
<dbReference type="EMBL" id="AP014862">
    <property type="protein sequence ID" value="BAU73170.1"/>
    <property type="molecule type" value="Genomic_DNA"/>
</dbReference>
<accession>A0AAD1BY19</accession>
<dbReference type="GO" id="GO:0015232">
    <property type="term" value="F:heme transmembrane transporter activity"/>
    <property type="evidence" value="ECO:0007669"/>
    <property type="project" value="InterPro"/>
</dbReference>
<dbReference type="PROSITE" id="PS52016">
    <property type="entry name" value="TONB_DEPENDENT_REC_3"/>
    <property type="match status" value="1"/>
</dbReference>
<dbReference type="InterPro" id="IPR039426">
    <property type="entry name" value="TonB-dep_rcpt-like"/>
</dbReference>
<gene>
    <name evidence="17" type="ORF">KF707C_14820</name>
</gene>
<dbReference type="NCBIfam" id="TIGR01786">
    <property type="entry name" value="TonB-hemlactrns"/>
    <property type="match status" value="1"/>
</dbReference>
<feature type="domain" description="Secretin/TonB short N-terminal" evidence="16">
    <location>
        <begin position="74"/>
        <end position="125"/>
    </location>
</feature>
<evidence type="ECO:0000256" key="7">
    <source>
        <dbReference type="ARBA" id="ARBA00022729"/>
    </source>
</evidence>
<dbReference type="Gene3D" id="3.55.50.30">
    <property type="match status" value="1"/>
</dbReference>
<evidence type="ECO:0000256" key="1">
    <source>
        <dbReference type="ARBA" id="ARBA00004571"/>
    </source>
</evidence>
<evidence type="ECO:0000256" key="8">
    <source>
        <dbReference type="ARBA" id="ARBA00023004"/>
    </source>
</evidence>
<dbReference type="Proteomes" id="UP000218554">
    <property type="component" value="Chromosome"/>
</dbReference>